<keyword evidence="2" id="KW-1185">Reference proteome</keyword>
<reference evidence="1" key="1">
    <citation type="submission" date="2023-03" db="EMBL/GenBank/DDBJ databases">
        <title>Actinorhabdospora filicis NBRC 111898.</title>
        <authorList>
            <person name="Ichikawa N."/>
            <person name="Sato H."/>
            <person name="Tonouchi N."/>
        </authorList>
    </citation>
    <scope>NUCLEOTIDE SEQUENCE</scope>
    <source>
        <strain evidence="1">NBRC 111898</strain>
    </source>
</reference>
<evidence type="ECO:0000313" key="2">
    <source>
        <dbReference type="Proteomes" id="UP001165079"/>
    </source>
</evidence>
<evidence type="ECO:0000313" key="1">
    <source>
        <dbReference type="EMBL" id="GLZ80804.1"/>
    </source>
</evidence>
<dbReference type="EMBL" id="BSTX01000004">
    <property type="protein sequence ID" value="GLZ80804.1"/>
    <property type="molecule type" value="Genomic_DNA"/>
</dbReference>
<dbReference type="Proteomes" id="UP001165079">
    <property type="component" value="Unassembled WGS sequence"/>
</dbReference>
<proteinExistence type="predicted"/>
<gene>
    <name evidence="1" type="ORF">Afil01_56110</name>
</gene>
<organism evidence="1 2">
    <name type="scientific">Actinorhabdospora filicis</name>
    <dbReference type="NCBI Taxonomy" id="1785913"/>
    <lineage>
        <taxon>Bacteria</taxon>
        <taxon>Bacillati</taxon>
        <taxon>Actinomycetota</taxon>
        <taxon>Actinomycetes</taxon>
        <taxon>Micromonosporales</taxon>
        <taxon>Micromonosporaceae</taxon>
        <taxon>Actinorhabdospora</taxon>
    </lineage>
</organism>
<name>A0A9W6SPX8_9ACTN</name>
<sequence length="50" mass="5408">MAAITGHDGLTDEPIGRCQERTRLAEALFEAPVADDKARAAGRASRWARV</sequence>
<protein>
    <submittedName>
        <fullName evidence="1">Uncharacterized protein</fullName>
    </submittedName>
</protein>
<dbReference type="RefSeq" id="WP_285666061.1">
    <property type="nucleotide sequence ID" value="NZ_BSTX01000004.1"/>
</dbReference>
<comment type="caution">
    <text evidence="1">The sequence shown here is derived from an EMBL/GenBank/DDBJ whole genome shotgun (WGS) entry which is preliminary data.</text>
</comment>
<dbReference type="AlphaFoldDB" id="A0A9W6SPX8"/>
<accession>A0A9W6SPX8</accession>